<keyword evidence="3" id="KW-1185">Reference proteome</keyword>
<reference evidence="2" key="1">
    <citation type="submission" date="2021-08" db="EMBL/GenBank/DDBJ databases">
        <title>WGS assembly of Ceratopteris richardii.</title>
        <authorList>
            <person name="Marchant D.B."/>
            <person name="Chen G."/>
            <person name="Jenkins J."/>
            <person name="Shu S."/>
            <person name="Leebens-Mack J."/>
            <person name="Grimwood J."/>
            <person name="Schmutz J."/>
            <person name="Soltis P."/>
            <person name="Soltis D."/>
            <person name="Chen Z.-H."/>
        </authorList>
    </citation>
    <scope>NUCLEOTIDE SEQUENCE</scope>
    <source>
        <strain evidence="2">Whitten #5841</strain>
        <tissue evidence="2">Leaf</tissue>
    </source>
</reference>
<gene>
    <name evidence="2" type="ORF">KP509_30G003200</name>
</gene>
<protein>
    <recommendedName>
        <fullName evidence="1">DUF7869 domain-containing protein</fullName>
    </recommendedName>
</protein>
<evidence type="ECO:0000313" key="2">
    <source>
        <dbReference type="EMBL" id="KAH7289463.1"/>
    </source>
</evidence>
<evidence type="ECO:0000259" key="1">
    <source>
        <dbReference type="Pfam" id="PF25273"/>
    </source>
</evidence>
<comment type="caution">
    <text evidence="2">The sequence shown here is derived from an EMBL/GenBank/DDBJ whole genome shotgun (WGS) entry which is preliminary data.</text>
</comment>
<dbReference type="Pfam" id="PF25273">
    <property type="entry name" value="DUF7869"/>
    <property type="match status" value="1"/>
</dbReference>
<evidence type="ECO:0000313" key="3">
    <source>
        <dbReference type="Proteomes" id="UP000825935"/>
    </source>
</evidence>
<dbReference type="AlphaFoldDB" id="A0A8T2R1N0"/>
<dbReference type="InterPro" id="IPR057191">
    <property type="entry name" value="DUF7869"/>
</dbReference>
<sequence>MCLLIDGMDKRKTYLPHFYRIPKDIRDEVLMQMHLVGALVYNGTVMSKVFFTYPNVHNDPNLTITIIHRVLQSWKGLLPPTLYLQLDNTTRENKNSTVFGYLCMLVDKQVF</sequence>
<dbReference type="PANTHER" id="PTHR33153:SF3">
    <property type="entry name" value="TRAFFICKING PROTEIN PARTICLE COMPLEX SUBUNIT 11 DOMAIN-CONTAINING PROTEIN"/>
    <property type="match status" value="1"/>
</dbReference>
<dbReference type="OrthoDB" id="5984528at2759"/>
<name>A0A8T2R1N0_CERRI</name>
<proteinExistence type="predicted"/>
<accession>A0A8T2R1N0</accession>
<feature type="domain" description="DUF7869" evidence="1">
    <location>
        <begin position="26"/>
        <end position="111"/>
    </location>
</feature>
<dbReference type="EMBL" id="CM035435">
    <property type="protein sequence ID" value="KAH7289463.1"/>
    <property type="molecule type" value="Genomic_DNA"/>
</dbReference>
<organism evidence="2 3">
    <name type="scientific">Ceratopteris richardii</name>
    <name type="common">Triangle waterfern</name>
    <dbReference type="NCBI Taxonomy" id="49495"/>
    <lineage>
        <taxon>Eukaryota</taxon>
        <taxon>Viridiplantae</taxon>
        <taxon>Streptophyta</taxon>
        <taxon>Embryophyta</taxon>
        <taxon>Tracheophyta</taxon>
        <taxon>Polypodiopsida</taxon>
        <taxon>Polypodiidae</taxon>
        <taxon>Polypodiales</taxon>
        <taxon>Pteridineae</taxon>
        <taxon>Pteridaceae</taxon>
        <taxon>Parkerioideae</taxon>
        <taxon>Ceratopteris</taxon>
    </lineage>
</organism>
<dbReference type="PANTHER" id="PTHR33153">
    <property type="entry name" value="MYND-TYPE DOMAIN-CONTAINING PROTEIN"/>
    <property type="match status" value="1"/>
</dbReference>
<dbReference type="Proteomes" id="UP000825935">
    <property type="component" value="Chromosome 30"/>
</dbReference>